<evidence type="ECO:0000313" key="5">
    <source>
        <dbReference type="Proteomes" id="UP001597441"/>
    </source>
</evidence>
<feature type="domain" description="Peptidase M16 N-terminal" evidence="2">
    <location>
        <begin position="85"/>
        <end position="176"/>
    </location>
</feature>
<dbReference type="InterPro" id="IPR011765">
    <property type="entry name" value="Pept_M16_N"/>
</dbReference>
<evidence type="ECO:0000259" key="3">
    <source>
        <dbReference type="Pfam" id="PF05193"/>
    </source>
</evidence>
<dbReference type="EMBL" id="JBHULK010000002">
    <property type="protein sequence ID" value="MFD2534565.1"/>
    <property type="molecule type" value="Genomic_DNA"/>
</dbReference>
<protein>
    <submittedName>
        <fullName evidence="4">M16 family metallopeptidase</fullName>
    </submittedName>
</protein>
<feature type="coiled-coil region" evidence="1">
    <location>
        <begin position="153"/>
        <end position="180"/>
    </location>
</feature>
<evidence type="ECO:0000259" key="2">
    <source>
        <dbReference type="Pfam" id="PF00675"/>
    </source>
</evidence>
<keyword evidence="1" id="KW-0175">Coiled coil</keyword>
<dbReference type="Proteomes" id="UP001597441">
    <property type="component" value="Unassembled WGS sequence"/>
</dbReference>
<dbReference type="Gene3D" id="3.30.830.10">
    <property type="entry name" value="Metalloenzyme, LuxS/M16 peptidase-like"/>
    <property type="match status" value="2"/>
</dbReference>
<dbReference type="InterPro" id="IPR007863">
    <property type="entry name" value="Peptidase_M16_C"/>
</dbReference>
<dbReference type="PANTHER" id="PTHR11851">
    <property type="entry name" value="METALLOPROTEASE"/>
    <property type="match status" value="1"/>
</dbReference>
<reference evidence="5" key="1">
    <citation type="journal article" date="2019" name="Int. J. Syst. Evol. Microbiol.">
        <title>The Global Catalogue of Microorganisms (GCM) 10K type strain sequencing project: providing services to taxonomists for standard genome sequencing and annotation.</title>
        <authorList>
            <consortium name="The Broad Institute Genomics Platform"/>
            <consortium name="The Broad Institute Genome Sequencing Center for Infectious Disease"/>
            <person name="Wu L."/>
            <person name="Ma J."/>
        </authorList>
    </citation>
    <scope>NUCLEOTIDE SEQUENCE [LARGE SCALE GENOMIC DNA]</scope>
    <source>
        <strain evidence="5">KCTC 42903</strain>
    </source>
</reference>
<dbReference type="PANTHER" id="PTHR11851:SF225">
    <property type="entry name" value="NON-PEPTIDASE HOMOLOG YMXG"/>
    <property type="match status" value="1"/>
</dbReference>
<sequence length="689" mass="76754">MKTTYKTTTKIAALILMFFISISLNSQIDRSKLPEAGPAPKITLETPQEFKLKNGLKVLVVENHKLPRVSYSLRINNKPIVSGDKAGIESLISSMMDNGTTTIPKDKFNEEIDFLGARLSLGVSGGFASTLSKYSNRILELMADAAINPLFSQEEFDKEKAKLLENLKANEKDIDAITTRVGNALSYGTNHPYGEFTTKETVNNVTYNDAVGFYNKHFNPNNAYLVVIGDVKFKSIKKQIKKHFSPWQKTKEAQVDLPVVNANLDNTQINFVDFPNATQSSIYITNNADLKMSDPDYHSALIANNILGGGGEGYLFKNLREEHGYTYGAYSRLSANRYGAGRFSATAKVRNMVTDSAVVEALKEINRIKNEPVNPQTLKDAKAKYVGNFIMSLERPQTIANFALNIKLNNLPEDFYSTYLKKINNVTAEDVKRVANKYIKSENARVLVVGKGSEVIENLEKTGIPIAYFDAYANKVEKPTYQIPLPADITANKVLNAYIAAIGGRENLDKINSVLINAEAELQPGVMMNLEMKKTSKKQFSQEISAMGQSMMKQVFNGETGYMVMRGQRKDMTDDELKKTLATSSPFPEVNYLNQDVTLEKIEKIDGENAYKIKVSNELSSYYSLETGLKIKDEQTTPAGASSIFYSEYQTVSGVKFPFKMGQTMGPRKIDFAIKEIKVNQGVSDVDFN</sequence>
<dbReference type="InterPro" id="IPR050361">
    <property type="entry name" value="MPP/UQCRC_Complex"/>
</dbReference>
<organism evidence="4 5">
    <name type="scientific">Gelatiniphilus marinus</name>
    <dbReference type="NCBI Taxonomy" id="1759464"/>
    <lineage>
        <taxon>Bacteria</taxon>
        <taxon>Pseudomonadati</taxon>
        <taxon>Bacteroidota</taxon>
        <taxon>Flavobacteriia</taxon>
        <taxon>Flavobacteriales</taxon>
        <taxon>Flavobacteriaceae</taxon>
        <taxon>Gelatiniphilus</taxon>
    </lineage>
</organism>
<feature type="domain" description="Peptidase M16 C-terminal" evidence="3">
    <location>
        <begin position="204"/>
        <end position="384"/>
    </location>
</feature>
<dbReference type="SUPFAM" id="SSF63411">
    <property type="entry name" value="LuxS/MPP-like metallohydrolase"/>
    <property type="match status" value="2"/>
</dbReference>
<accession>A0ABW5JS55</accession>
<comment type="caution">
    <text evidence="4">The sequence shown here is derived from an EMBL/GenBank/DDBJ whole genome shotgun (WGS) entry which is preliminary data.</text>
</comment>
<evidence type="ECO:0000256" key="1">
    <source>
        <dbReference type="SAM" id="Coils"/>
    </source>
</evidence>
<gene>
    <name evidence="4" type="ORF">ACFSQS_05555</name>
</gene>
<dbReference type="InterPro" id="IPR011249">
    <property type="entry name" value="Metalloenz_LuxS/M16"/>
</dbReference>
<evidence type="ECO:0000313" key="4">
    <source>
        <dbReference type="EMBL" id="MFD2534565.1"/>
    </source>
</evidence>
<name>A0ABW5JS55_9FLAO</name>
<dbReference type="RefSeq" id="WP_388015384.1">
    <property type="nucleotide sequence ID" value="NZ_JBHUDT010000002.1"/>
</dbReference>
<dbReference type="Pfam" id="PF05193">
    <property type="entry name" value="Peptidase_M16_C"/>
    <property type="match status" value="1"/>
</dbReference>
<proteinExistence type="predicted"/>
<dbReference type="Pfam" id="PF00675">
    <property type="entry name" value="Peptidase_M16"/>
    <property type="match status" value="1"/>
</dbReference>
<keyword evidence="5" id="KW-1185">Reference proteome</keyword>